<dbReference type="PANTHER" id="PTHR19139">
    <property type="entry name" value="AQUAPORIN TRANSPORTER"/>
    <property type="match status" value="1"/>
</dbReference>
<feature type="compositionally biased region" description="Low complexity" evidence="9">
    <location>
        <begin position="299"/>
        <end position="320"/>
    </location>
</feature>
<keyword evidence="5 8" id="KW-0812">Transmembrane</keyword>
<dbReference type="PROSITE" id="PS51257">
    <property type="entry name" value="PROKAR_LIPOPROTEIN"/>
    <property type="match status" value="1"/>
</dbReference>
<dbReference type="PRINTS" id="PR00783">
    <property type="entry name" value="MINTRINSICP"/>
</dbReference>
<keyword evidence="12" id="KW-1185">Reference proteome</keyword>
<feature type="region of interest" description="Disordered" evidence="9">
    <location>
        <begin position="288"/>
        <end position="337"/>
    </location>
</feature>
<dbReference type="PROSITE" id="PS00221">
    <property type="entry name" value="MIP"/>
    <property type="match status" value="1"/>
</dbReference>
<reference evidence="11 12" key="1">
    <citation type="submission" date="2020-08" db="EMBL/GenBank/DDBJ databases">
        <authorList>
            <person name="Seo M.-J."/>
        </authorList>
    </citation>
    <scope>NUCLEOTIDE SEQUENCE [LARGE SCALE GENOMIC DNA]</scope>
    <source>
        <strain evidence="11 12">KIGAM211</strain>
    </source>
</reference>
<dbReference type="InterPro" id="IPR023271">
    <property type="entry name" value="Aquaporin-like"/>
</dbReference>
<comment type="caution">
    <text evidence="11">The sequence shown here is derived from an EMBL/GenBank/DDBJ whole genome shotgun (WGS) entry which is preliminary data.</text>
</comment>
<keyword evidence="4" id="KW-1003">Cell membrane</keyword>
<sequence length="337" mass="34857">MVDSSTRTQQLAAEALGTLVLVLLGCGFLALSGDSRDGSSATPLAFGFALVAVTFAFGRISGGHFNPAVSVAAGLSGRLAWRDVAAYAGAQVVGGVVGGLLVFAMLHGFDTFDAEGSMGQSFFGDQGFGFAVWAALLVEVVLTALFVLVHLSATDARNEQRAFAPIAIGLAFAACYFFTLPLTGGGMNPARSIGVGLFAGTDAIIQLWLFVVAPLVGAALGGLAHPALFGRDGEPVPGSGLSFDRPARPATAASAGAAAGAAAPQEEQAERAWTIEEAAAQGWHWDAQAQQWRHESEGWQPDQAAQQPQQPQQWAPDQPWSDGGAGERTQIRPSGDH</sequence>
<feature type="transmembrane region" description="Helical" evidence="10">
    <location>
        <begin position="128"/>
        <end position="151"/>
    </location>
</feature>
<organism evidence="11 12">
    <name type="scientific">Nocardioides luti</name>
    <dbReference type="NCBI Taxonomy" id="2761101"/>
    <lineage>
        <taxon>Bacteria</taxon>
        <taxon>Bacillati</taxon>
        <taxon>Actinomycetota</taxon>
        <taxon>Actinomycetes</taxon>
        <taxon>Propionibacteriales</taxon>
        <taxon>Nocardioidaceae</taxon>
        <taxon>Nocardioides</taxon>
    </lineage>
</organism>
<dbReference type="SUPFAM" id="SSF81338">
    <property type="entry name" value="Aquaporin-like"/>
    <property type="match status" value="1"/>
</dbReference>
<dbReference type="Proteomes" id="UP000523955">
    <property type="component" value="Unassembled WGS sequence"/>
</dbReference>
<evidence type="ECO:0000256" key="3">
    <source>
        <dbReference type="ARBA" id="ARBA00022448"/>
    </source>
</evidence>
<evidence type="ECO:0000313" key="11">
    <source>
        <dbReference type="EMBL" id="MBB6628872.1"/>
    </source>
</evidence>
<evidence type="ECO:0000256" key="7">
    <source>
        <dbReference type="ARBA" id="ARBA00023136"/>
    </source>
</evidence>
<dbReference type="EMBL" id="JACKXE010000001">
    <property type="protein sequence ID" value="MBB6628872.1"/>
    <property type="molecule type" value="Genomic_DNA"/>
</dbReference>
<keyword evidence="7 10" id="KW-0472">Membrane</keyword>
<evidence type="ECO:0000256" key="8">
    <source>
        <dbReference type="RuleBase" id="RU000477"/>
    </source>
</evidence>
<protein>
    <submittedName>
        <fullName evidence="11">Aquaporin</fullName>
    </submittedName>
</protein>
<dbReference type="InterPro" id="IPR034294">
    <property type="entry name" value="Aquaporin_transptr"/>
</dbReference>
<proteinExistence type="inferred from homology"/>
<dbReference type="InterPro" id="IPR022357">
    <property type="entry name" value="MIP_CS"/>
</dbReference>
<evidence type="ECO:0000256" key="9">
    <source>
        <dbReference type="SAM" id="MobiDB-lite"/>
    </source>
</evidence>
<evidence type="ECO:0000256" key="5">
    <source>
        <dbReference type="ARBA" id="ARBA00022692"/>
    </source>
</evidence>
<dbReference type="GO" id="GO:0015250">
    <property type="term" value="F:water channel activity"/>
    <property type="evidence" value="ECO:0007669"/>
    <property type="project" value="TreeGrafter"/>
</dbReference>
<comment type="similarity">
    <text evidence="2 8">Belongs to the MIP/aquaporin (TC 1.A.8) family.</text>
</comment>
<feature type="region of interest" description="Disordered" evidence="9">
    <location>
        <begin position="239"/>
        <end position="269"/>
    </location>
</feature>
<feature type="transmembrane region" description="Helical" evidence="10">
    <location>
        <begin position="12"/>
        <end position="32"/>
    </location>
</feature>
<feature type="transmembrane region" description="Helical" evidence="10">
    <location>
        <begin position="84"/>
        <end position="108"/>
    </location>
</feature>
<dbReference type="AlphaFoldDB" id="A0A7X0VCC8"/>
<feature type="transmembrane region" description="Helical" evidence="10">
    <location>
        <begin position="203"/>
        <end position="224"/>
    </location>
</feature>
<name>A0A7X0VCC8_9ACTN</name>
<keyword evidence="3 8" id="KW-0813">Transport</keyword>
<gene>
    <name evidence="11" type="ORF">H5V45_16205</name>
</gene>
<feature type="transmembrane region" description="Helical" evidence="10">
    <location>
        <begin position="44"/>
        <end position="63"/>
    </location>
</feature>
<feature type="transmembrane region" description="Helical" evidence="10">
    <location>
        <begin position="163"/>
        <end position="183"/>
    </location>
</feature>
<evidence type="ECO:0000256" key="4">
    <source>
        <dbReference type="ARBA" id="ARBA00022475"/>
    </source>
</evidence>
<dbReference type="Pfam" id="PF00230">
    <property type="entry name" value="MIP"/>
    <property type="match status" value="1"/>
</dbReference>
<dbReference type="InterPro" id="IPR000425">
    <property type="entry name" value="MIP"/>
</dbReference>
<evidence type="ECO:0000256" key="2">
    <source>
        <dbReference type="ARBA" id="ARBA00006175"/>
    </source>
</evidence>
<dbReference type="Gene3D" id="1.20.1080.10">
    <property type="entry name" value="Glycerol uptake facilitator protein"/>
    <property type="match status" value="1"/>
</dbReference>
<dbReference type="GO" id="GO:0005886">
    <property type="term" value="C:plasma membrane"/>
    <property type="evidence" value="ECO:0007669"/>
    <property type="project" value="UniProtKB-SubCell"/>
</dbReference>
<dbReference type="RefSeq" id="WP_185253883.1">
    <property type="nucleotide sequence ID" value="NZ_JACKXE010000001.1"/>
</dbReference>
<feature type="compositionally biased region" description="Low complexity" evidence="9">
    <location>
        <begin position="248"/>
        <end position="266"/>
    </location>
</feature>
<evidence type="ECO:0000313" key="12">
    <source>
        <dbReference type="Proteomes" id="UP000523955"/>
    </source>
</evidence>
<evidence type="ECO:0000256" key="1">
    <source>
        <dbReference type="ARBA" id="ARBA00004651"/>
    </source>
</evidence>
<evidence type="ECO:0000256" key="6">
    <source>
        <dbReference type="ARBA" id="ARBA00022989"/>
    </source>
</evidence>
<keyword evidence="6 10" id="KW-1133">Transmembrane helix</keyword>
<dbReference type="PANTHER" id="PTHR19139:SF199">
    <property type="entry name" value="MIP17260P"/>
    <property type="match status" value="1"/>
</dbReference>
<comment type="subcellular location">
    <subcellularLocation>
        <location evidence="1">Cell membrane</location>
        <topology evidence="1">Multi-pass membrane protein</topology>
    </subcellularLocation>
</comment>
<accession>A0A7X0VCC8</accession>
<evidence type="ECO:0000256" key="10">
    <source>
        <dbReference type="SAM" id="Phobius"/>
    </source>
</evidence>